<dbReference type="InterPro" id="IPR039975">
    <property type="entry name" value="IFT52"/>
</dbReference>
<evidence type="ECO:0000256" key="1">
    <source>
        <dbReference type="SAM" id="MobiDB-lite"/>
    </source>
</evidence>
<evidence type="ECO:0000259" key="2">
    <source>
        <dbReference type="Pfam" id="PF23355"/>
    </source>
</evidence>
<protein>
    <recommendedName>
        <fullName evidence="2">IFT52 GIFT domain-containing protein</fullName>
    </recommendedName>
</protein>
<dbReference type="InterPro" id="IPR055458">
    <property type="entry name" value="IFT52_GIFT"/>
</dbReference>
<organism evidence="3 4">
    <name type="scientific">Symbiochloris irregularis</name>
    <dbReference type="NCBI Taxonomy" id="706552"/>
    <lineage>
        <taxon>Eukaryota</taxon>
        <taxon>Viridiplantae</taxon>
        <taxon>Chlorophyta</taxon>
        <taxon>core chlorophytes</taxon>
        <taxon>Trebouxiophyceae</taxon>
        <taxon>Trebouxiales</taxon>
        <taxon>Trebouxiaceae</taxon>
        <taxon>Symbiochloris</taxon>
    </lineage>
</organism>
<accession>A0AAW1NYS8</accession>
<dbReference type="GO" id="GO:0005929">
    <property type="term" value="C:cilium"/>
    <property type="evidence" value="ECO:0007669"/>
    <property type="project" value="TreeGrafter"/>
</dbReference>
<feature type="region of interest" description="Disordered" evidence="1">
    <location>
        <begin position="394"/>
        <end position="422"/>
    </location>
</feature>
<feature type="domain" description="IFT52 GIFT" evidence="2">
    <location>
        <begin position="5"/>
        <end position="144"/>
    </location>
</feature>
<dbReference type="GO" id="GO:0060271">
    <property type="term" value="P:cilium assembly"/>
    <property type="evidence" value="ECO:0007669"/>
    <property type="project" value="TreeGrafter"/>
</dbReference>
<dbReference type="GO" id="GO:0005814">
    <property type="term" value="C:centriole"/>
    <property type="evidence" value="ECO:0007669"/>
    <property type="project" value="TreeGrafter"/>
</dbReference>
<keyword evidence="4" id="KW-1185">Reference proteome</keyword>
<feature type="compositionally biased region" description="Low complexity" evidence="1">
    <location>
        <begin position="256"/>
        <end position="269"/>
    </location>
</feature>
<sequence>MEPCTVLFLSGTGEAFAPKAGLGKLCRRLRSSMHVGTVDAAALSTASATAVLVCAAPEMPFTTAHMYSLQRHIEAGGALLLLLQCQAHSLIGASANALLERFSVQLEAGCPPVLGLVPTRSSLHPCHPLISDGTAFPALRTAVLDAIATETGSKPGTPTSSLAGPRTSGSPDRMSLHAQAAGRQAPAEVLHLPTHASGPPAATRPPVTPPSPGFRSPSKEWHAPSSNTGRPATAALQQQAQKLRRPLQQGGNARPGSAMGLASLASGSLRPRPSGDSAAASSPLTPPTPASPWQPSLARLHPQGRPAFVYPSGCTLRVSRPAAVLLSSGEACHPHDQPLGALWTEEGKGRVAVLGSAAMLSDDWLSQEDNAHIADWLFRWLAAGPGTAEAVASLPSSAHALSHEDGDADADRLVRPRPRPPG</sequence>
<dbReference type="Pfam" id="PF23355">
    <property type="entry name" value="IFT52_GIFT"/>
    <property type="match status" value="2"/>
</dbReference>
<feature type="compositionally biased region" description="Basic and acidic residues" evidence="1">
    <location>
        <begin position="401"/>
        <end position="414"/>
    </location>
</feature>
<name>A0AAW1NYS8_9CHLO</name>
<dbReference type="AlphaFoldDB" id="A0AAW1NYS8"/>
<dbReference type="GO" id="GO:0030992">
    <property type="term" value="C:intraciliary transport particle B"/>
    <property type="evidence" value="ECO:0007669"/>
    <property type="project" value="TreeGrafter"/>
</dbReference>
<feature type="domain" description="IFT52 GIFT" evidence="2">
    <location>
        <begin position="307"/>
        <end position="383"/>
    </location>
</feature>
<gene>
    <name evidence="3" type="ORF">WJX73_009729</name>
</gene>
<dbReference type="PANTHER" id="PTHR12969">
    <property type="entry name" value="NGD5/OSM-6/IFT52"/>
    <property type="match status" value="1"/>
</dbReference>
<dbReference type="EMBL" id="JALJOQ010000088">
    <property type="protein sequence ID" value="KAK9799752.1"/>
    <property type="molecule type" value="Genomic_DNA"/>
</dbReference>
<dbReference type="GO" id="GO:0042073">
    <property type="term" value="P:intraciliary transport"/>
    <property type="evidence" value="ECO:0007669"/>
    <property type="project" value="TreeGrafter"/>
</dbReference>
<evidence type="ECO:0000313" key="3">
    <source>
        <dbReference type="EMBL" id="KAK9799752.1"/>
    </source>
</evidence>
<feature type="compositionally biased region" description="Pro residues" evidence="1">
    <location>
        <begin position="202"/>
        <end position="212"/>
    </location>
</feature>
<feature type="compositionally biased region" description="Polar residues" evidence="1">
    <location>
        <begin position="150"/>
        <end position="170"/>
    </location>
</feature>
<proteinExistence type="predicted"/>
<feature type="region of interest" description="Disordered" evidence="1">
    <location>
        <begin position="150"/>
        <end position="296"/>
    </location>
</feature>
<evidence type="ECO:0000313" key="4">
    <source>
        <dbReference type="Proteomes" id="UP001465755"/>
    </source>
</evidence>
<dbReference type="Proteomes" id="UP001465755">
    <property type="component" value="Unassembled WGS sequence"/>
</dbReference>
<comment type="caution">
    <text evidence="3">The sequence shown here is derived from an EMBL/GenBank/DDBJ whole genome shotgun (WGS) entry which is preliminary data.</text>
</comment>
<dbReference type="PANTHER" id="PTHR12969:SF7">
    <property type="entry name" value="INTRAFLAGELLAR TRANSPORT PROTEIN 52 HOMOLOG"/>
    <property type="match status" value="1"/>
</dbReference>
<reference evidence="3 4" key="1">
    <citation type="journal article" date="2024" name="Nat. Commun.">
        <title>Phylogenomics reveals the evolutionary origins of lichenization in chlorophyte algae.</title>
        <authorList>
            <person name="Puginier C."/>
            <person name="Libourel C."/>
            <person name="Otte J."/>
            <person name="Skaloud P."/>
            <person name="Haon M."/>
            <person name="Grisel S."/>
            <person name="Petersen M."/>
            <person name="Berrin J.G."/>
            <person name="Delaux P.M."/>
            <person name="Dal Grande F."/>
            <person name="Keller J."/>
        </authorList>
    </citation>
    <scope>NUCLEOTIDE SEQUENCE [LARGE SCALE GENOMIC DNA]</scope>
    <source>
        <strain evidence="3 4">SAG 2036</strain>
    </source>
</reference>
<feature type="compositionally biased region" description="Low complexity" evidence="1">
    <location>
        <begin position="230"/>
        <end position="249"/>
    </location>
</feature>